<evidence type="ECO:0000256" key="8">
    <source>
        <dbReference type="ARBA" id="ARBA00022691"/>
    </source>
</evidence>
<comment type="subcellular location">
    <subcellularLocation>
        <location evidence="2 9">Cytoplasm</location>
    </subcellularLocation>
</comment>
<keyword evidence="11" id="KW-1185">Reference proteome</keyword>
<evidence type="ECO:0000256" key="6">
    <source>
        <dbReference type="ARBA" id="ARBA00022603"/>
    </source>
</evidence>
<dbReference type="GO" id="GO:0008119">
    <property type="term" value="F:thiopurine S-methyltransferase activity"/>
    <property type="evidence" value="ECO:0007669"/>
    <property type="project" value="UniProtKB-UniRule"/>
</dbReference>
<dbReference type="InterPro" id="IPR025835">
    <property type="entry name" value="Thiopurine_S-MeTrfase"/>
</dbReference>
<reference evidence="11" key="1">
    <citation type="submission" date="2016-10" db="EMBL/GenBank/DDBJ databases">
        <authorList>
            <person name="Varghese N."/>
            <person name="Submissions S."/>
        </authorList>
    </citation>
    <scope>NUCLEOTIDE SEQUENCE [LARGE SCALE GENOMIC DNA]</scope>
    <source>
        <strain evidence="11">CGMCC 1.7062</strain>
    </source>
</reference>
<organism evidence="10 11">
    <name type="scientific">Vibrio hangzhouensis</name>
    <dbReference type="NCBI Taxonomy" id="462991"/>
    <lineage>
        <taxon>Bacteria</taxon>
        <taxon>Pseudomonadati</taxon>
        <taxon>Pseudomonadota</taxon>
        <taxon>Gammaproteobacteria</taxon>
        <taxon>Vibrionales</taxon>
        <taxon>Vibrionaceae</taxon>
        <taxon>Vibrio</taxon>
    </lineage>
</organism>
<dbReference type="GO" id="GO:0005737">
    <property type="term" value="C:cytoplasm"/>
    <property type="evidence" value="ECO:0007669"/>
    <property type="project" value="UniProtKB-SubCell"/>
</dbReference>
<dbReference type="EC" id="2.1.1.67" evidence="4 9"/>
<dbReference type="Gene3D" id="3.40.50.150">
    <property type="entry name" value="Vaccinia Virus protein VP39"/>
    <property type="match status" value="1"/>
</dbReference>
<dbReference type="PIRSF" id="PIRSF023956">
    <property type="entry name" value="Thiopurine_S-methyltransferase"/>
    <property type="match status" value="1"/>
</dbReference>
<dbReference type="InterPro" id="IPR008854">
    <property type="entry name" value="TPMT"/>
</dbReference>
<evidence type="ECO:0000256" key="9">
    <source>
        <dbReference type="HAMAP-Rule" id="MF_00812"/>
    </source>
</evidence>
<name>A0A1H5YJ45_9VIBR</name>
<feature type="binding site" evidence="9">
    <location>
        <position position="35"/>
    </location>
    <ligand>
        <name>S-adenosyl-L-methionine</name>
        <dbReference type="ChEBI" id="CHEBI:59789"/>
    </ligand>
</feature>
<dbReference type="InterPro" id="IPR022474">
    <property type="entry name" value="Thiopur_S-MeTfrase_Se/Te_detox"/>
</dbReference>
<keyword evidence="5 9" id="KW-0963">Cytoplasm</keyword>
<dbReference type="HAMAP" id="MF_00812">
    <property type="entry name" value="Thiopur_methtran"/>
    <property type="match status" value="1"/>
</dbReference>
<evidence type="ECO:0000256" key="7">
    <source>
        <dbReference type="ARBA" id="ARBA00022679"/>
    </source>
</evidence>
<evidence type="ECO:0000256" key="3">
    <source>
        <dbReference type="ARBA" id="ARBA00008145"/>
    </source>
</evidence>
<comment type="catalytic activity">
    <reaction evidence="1 9">
        <text>S-adenosyl-L-methionine + a thiopurine = S-adenosyl-L-homocysteine + a thiopurine S-methylether.</text>
        <dbReference type="EC" id="2.1.1.67"/>
    </reaction>
</comment>
<dbReference type="EMBL" id="FNVG01000009">
    <property type="protein sequence ID" value="SEG23722.1"/>
    <property type="molecule type" value="Genomic_DNA"/>
</dbReference>
<evidence type="ECO:0000256" key="5">
    <source>
        <dbReference type="ARBA" id="ARBA00022490"/>
    </source>
</evidence>
<gene>
    <name evidence="9" type="primary">tpm</name>
    <name evidence="10" type="ORF">SAMN04488244_109104</name>
</gene>
<dbReference type="Pfam" id="PF05724">
    <property type="entry name" value="TPMT"/>
    <property type="match status" value="1"/>
</dbReference>
<accession>A0A1H5YJ45</accession>
<evidence type="ECO:0000256" key="2">
    <source>
        <dbReference type="ARBA" id="ARBA00004496"/>
    </source>
</evidence>
<keyword evidence="6 9" id="KW-0489">Methyltransferase</keyword>
<feature type="binding site" evidence="9">
    <location>
        <position position="91"/>
    </location>
    <ligand>
        <name>S-adenosyl-L-methionine</name>
        <dbReference type="ChEBI" id="CHEBI:59789"/>
    </ligand>
</feature>
<dbReference type="PANTHER" id="PTHR10259">
    <property type="entry name" value="THIOPURINE S-METHYLTRANSFERASE"/>
    <property type="match status" value="1"/>
</dbReference>
<evidence type="ECO:0000256" key="4">
    <source>
        <dbReference type="ARBA" id="ARBA00011905"/>
    </source>
</evidence>
<protein>
    <recommendedName>
        <fullName evidence="4 9">Thiopurine S-methyltransferase</fullName>
        <ecNumber evidence="4 9">2.1.1.67</ecNumber>
    </recommendedName>
    <alternativeName>
        <fullName evidence="9">Thiopurine methyltransferase</fullName>
    </alternativeName>
</protein>
<dbReference type="PROSITE" id="PS51585">
    <property type="entry name" value="SAM_MT_TPMT"/>
    <property type="match status" value="1"/>
</dbReference>
<dbReference type="NCBIfam" id="NF009732">
    <property type="entry name" value="PRK13255.1"/>
    <property type="match status" value="1"/>
</dbReference>
<sequence length="241" mass="28082">MGVTFCLHSVNSTLTIIHNKYEQQMNDFELWHDKWAANKIGFHLEDVNPLLIKYWEQLAPHREQSVFVPLCGKSEDLVWLAQRHDNVVGVELSQIAVRSFFSEHFYTPMVTPISGQYELYQFDELNLYVGDYFSVPVEPVELIYDRAALIAIPQSLRPAYAEKLKQTLKPEGKILLVSLDYIQEEMSGPPYSVDRQEIEQLFGEGYSIEKLERDEAGKDHRRIQQGLTRFAEEVWLIERTD</sequence>
<keyword evidence="7 9" id="KW-0808">Transferase</keyword>
<dbReference type="GO" id="GO:0032259">
    <property type="term" value="P:methylation"/>
    <property type="evidence" value="ECO:0007669"/>
    <property type="project" value="UniProtKB-KW"/>
</dbReference>
<dbReference type="NCBIfam" id="TIGR03840">
    <property type="entry name" value="TMPT_Se_Te"/>
    <property type="match status" value="1"/>
</dbReference>
<evidence type="ECO:0000313" key="11">
    <source>
        <dbReference type="Proteomes" id="UP000236721"/>
    </source>
</evidence>
<feature type="binding site" evidence="9">
    <location>
        <position position="146"/>
    </location>
    <ligand>
        <name>S-adenosyl-L-methionine</name>
        <dbReference type="ChEBI" id="CHEBI:59789"/>
    </ligand>
</feature>
<evidence type="ECO:0000256" key="1">
    <source>
        <dbReference type="ARBA" id="ARBA00000903"/>
    </source>
</evidence>
<dbReference type="GO" id="GO:0010038">
    <property type="term" value="P:response to metal ion"/>
    <property type="evidence" value="ECO:0007669"/>
    <property type="project" value="InterPro"/>
</dbReference>
<evidence type="ECO:0000313" key="10">
    <source>
        <dbReference type="EMBL" id="SEG23722.1"/>
    </source>
</evidence>
<dbReference type="InterPro" id="IPR029063">
    <property type="entry name" value="SAM-dependent_MTases_sf"/>
</dbReference>
<dbReference type="FunFam" id="3.40.50.150:FF:000101">
    <property type="entry name" value="Thiopurine S-methyltransferase"/>
    <property type="match status" value="1"/>
</dbReference>
<proteinExistence type="inferred from homology"/>
<comment type="similarity">
    <text evidence="3 9">Belongs to the class I-like SAM-binding methyltransferase superfamily. TPMT family.</text>
</comment>
<dbReference type="AlphaFoldDB" id="A0A1H5YJ45"/>
<feature type="binding site" evidence="9">
    <location>
        <position position="70"/>
    </location>
    <ligand>
        <name>S-adenosyl-L-methionine</name>
        <dbReference type="ChEBI" id="CHEBI:59789"/>
    </ligand>
</feature>
<dbReference type="PANTHER" id="PTHR10259:SF11">
    <property type="entry name" value="THIOPURINE S-METHYLTRANSFERASE"/>
    <property type="match status" value="1"/>
</dbReference>
<dbReference type="Proteomes" id="UP000236721">
    <property type="component" value="Unassembled WGS sequence"/>
</dbReference>
<keyword evidence="8 9" id="KW-0949">S-adenosyl-L-methionine</keyword>
<dbReference type="SUPFAM" id="SSF53335">
    <property type="entry name" value="S-adenosyl-L-methionine-dependent methyltransferases"/>
    <property type="match status" value="1"/>
</dbReference>